<feature type="signal peptide" evidence="4">
    <location>
        <begin position="1"/>
        <end position="20"/>
    </location>
</feature>
<dbReference type="GO" id="GO:0030288">
    <property type="term" value="C:outer membrane-bounded periplasmic space"/>
    <property type="evidence" value="ECO:0007669"/>
    <property type="project" value="TreeGrafter"/>
</dbReference>
<dbReference type="Pfam" id="PF01520">
    <property type="entry name" value="Amidase_3"/>
    <property type="match status" value="1"/>
</dbReference>
<dbReference type="CDD" id="cd02696">
    <property type="entry name" value="MurNAc-LAA"/>
    <property type="match status" value="1"/>
</dbReference>
<proteinExistence type="predicted"/>
<dbReference type="GO" id="GO:0008745">
    <property type="term" value="F:N-acetylmuramoyl-L-alanine amidase activity"/>
    <property type="evidence" value="ECO:0007669"/>
    <property type="project" value="UniProtKB-EC"/>
</dbReference>
<keyword evidence="4" id="KW-0732">Signal</keyword>
<gene>
    <name evidence="6" type="ORF">BU251_01595</name>
</gene>
<dbReference type="Pfam" id="PF07833">
    <property type="entry name" value="Cu_amine_oxidN1"/>
    <property type="match status" value="1"/>
</dbReference>
<dbReference type="KEGG" id="vai:BU251_01595"/>
<evidence type="ECO:0000259" key="5">
    <source>
        <dbReference type="SMART" id="SM00646"/>
    </source>
</evidence>
<dbReference type="PANTHER" id="PTHR30404">
    <property type="entry name" value="N-ACETYLMURAMOYL-L-ALANINE AMIDASE"/>
    <property type="match status" value="1"/>
</dbReference>
<keyword evidence="7" id="KW-1185">Reference proteome</keyword>
<dbReference type="SMART" id="SM00646">
    <property type="entry name" value="Ami_3"/>
    <property type="match status" value="1"/>
</dbReference>
<dbReference type="FunFam" id="3.40.630.40:FF:000005">
    <property type="entry name" value="N-acetylmuramoyl-L-alanine amidase (AmiA)"/>
    <property type="match status" value="1"/>
</dbReference>
<dbReference type="InterPro" id="IPR002508">
    <property type="entry name" value="MurNAc-LAA_cat"/>
</dbReference>
<dbReference type="PANTHER" id="PTHR30404:SF0">
    <property type="entry name" value="N-ACETYLMURAMOYL-L-ALANINE AMIDASE AMIC"/>
    <property type="match status" value="1"/>
</dbReference>
<organism evidence="6 7">
    <name type="scientific">Velamenicoccus archaeovorus</name>
    <dbReference type="NCBI Taxonomy" id="1930593"/>
    <lineage>
        <taxon>Bacteria</taxon>
        <taxon>Pseudomonadati</taxon>
        <taxon>Candidatus Omnitrophota</taxon>
        <taxon>Candidatus Velamenicoccus</taxon>
    </lineage>
</organism>
<dbReference type="EMBL" id="CP019384">
    <property type="protein sequence ID" value="QAT16512.1"/>
    <property type="molecule type" value="Genomic_DNA"/>
</dbReference>
<evidence type="ECO:0000256" key="4">
    <source>
        <dbReference type="SAM" id="SignalP"/>
    </source>
</evidence>
<dbReference type="InterPro" id="IPR050695">
    <property type="entry name" value="N-acetylmuramoyl_amidase_3"/>
</dbReference>
<dbReference type="InterPro" id="IPR036582">
    <property type="entry name" value="Mao_N_sf"/>
</dbReference>
<protein>
    <recommendedName>
        <fullName evidence="2">N-acetylmuramoyl-L-alanine amidase</fullName>
        <ecNumber evidence="2">3.5.1.28</ecNumber>
    </recommendedName>
</protein>
<evidence type="ECO:0000256" key="1">
    <source>
        <dbReference type="ARBA" id="ARBA00001561"/>
    </source>
</evidence>
<reference evidence="6 7" key="1">
    <citation type="submission" date="2017-01" db="EMBL/GenBank/DDBJ databases">
        <title>First insights into the biology of 'candidatus Vampirococcus archaeovorus'.</title>
        <authorList>
            <person name="Kizina J."/>
            <person name="Jordan S."/>
            <person name="Stueber K."/>
            <person name="Reinhardt R."/>
            <person name="Harder J."/>
        </authorList>
    </citation>
    <scope>NUCLEOTIDE SEQUENCE [LARGE SCALE GENOMIC DNA]</scope>
    <source>
        <strain evidence="6 7">LiM</strain>
    </source>
</reference>
<dbReference type="Gene3D" id="3.30.457.10">
    <property type="entry name" value="Copper amine oxidase-like, N-terminal domain"/>
    <property type="match status" value="1"/>
</dbReference>
<evidence type="ECO:0000313" key="6">
    <source>
        <dbReference type="EMBL" id="QAT16512.1"/>
    </source>
</evidence>
<dbReference type="PROSITE" id="PS51257">
    <property type="entry name" value="PROKAR_LIPOPROTEIN"/>
    <property type="match status" value="1"/>
</dbReference>
<feature type="chain" id="PRO_5019014637" description="N-acetylmuramoyl-L-alanine amidase" evidence="4">
    <location>
        <begin position="21"/>
        <end position="358"/>
    </location>
</feature>
<name>A0A410P338_VELA1</name>
<dbReference type="Proteomes" id="UP000287243">
    <property type="component" value="Chromosome"/>
</dbReference>
<dbReference type="EC" id="3.5.1.28" evidence="2"/>
<comment type="catalytic activity">
    <reaction evidence="1">
        <text>Hydrolyzes the link between N-acetylmuramoyl residues and L-amino acid residues in certain cell-wall glycopeptides.</text>
        <dbReference type="EC" id="3.5.1.28"/>
    </reaction>
</comment>
<dbReference type="AlphaFoldDB" id="A0A410P338"/>
<evidence type="ECO:0000256" key="3">
    <source>
        <dbReference type="ARBA" id="ARBA00022801"/>
    </source>
</evidence>
<evidence type="ECO:0000256" key="2">
    <source>
        <dbReference type="ARBA" id="ARBA00011901"/>
    </source>
</evidence>
<dbReference type="GO" id="GO:0009253">
    <property type="term" value="P:peptidoglycan catabolic process"/>
    <property type="evidence" value="ECO:0007669"/>
    <property type="project" value="InterPro"/>
</dbReference>
<sequence length="358" mass="39392">MRENGLKNKFFFVCALLLLAGGCATTSKFPYTTQVIHSTVYFPVMEMCQADGVTWDYDPLSQVLILKKDNKTLELLVGSDRAILGNAPIRLSRPVVLKDSVVWAPVEVRSYLIPVPCPVAAKAGKEKGIFLRPVRVVVLDPGHGGKDPGAIGKNGLREKDVVLDVAKKVQKELQRCGVVVYLTRDDDRFIPLAERPKIAGSKKADIFVSIHANATRSRWIEGFEVYYLSTAVDDNARALAAAENAPLELEDADFFESISLKAILWDMIQTENRKESIELAQHLGDVVSASMNLKMLGVKGAGFAVLKGAYIPSVLVEIGYLSNGEGERKLCDPQYRKRMAESIAAGIMRFKIYAEGSE</sequence>
<evidence type="ECO:0000313" key="7">
    <source>
        <dbReference type="Proteomes" id="UP000287243"/>
    </source>
</evidence>
<dbReference type="SUPFAM" id="SSF53187">
    <property type="entry name" value="Zn-dependent exopeptidases"/>
    <property type="match status" value="1"/>
</dbReference>
<dbReference type="SUPFAM" id="SSF55383">
    <property type="entry name" value="Copper amine oxidase, domain N"/>
    <property type="match status" value="1"/>
</dbReference>
<dbReference type="InterPro" id="IPR012854">
    <property type="entry name" value="Cu_amine_oxidase-like_N"/>
</dbReference>
<accession>A0A410P338</accession>
<feature type="domain" description="MurNAc-LAA" evidence="5">
    <location>
        <begin position="196"/>
        <end position="348"/>
    </location>
</feature>
<keyword evidence="3 6" id="KW-0378">Hydrolase</keyword>
<dbReference type="Gene3D" id="3.40.630.40">
    <property type="entry name" value="Zn-dependent exopeptidases"/>
    <property type="match status" value="1"/>
</dbReference>